<dbReference type="PRINTS" id="PR00011">
    <property type="entry name" value="EGFLAMININ"/>
</dbReference>
<dbReference type="PROSITE" id="PS50026">
    <property type="entry name" value="EGF_3"/>
    <property type="match status" value="3"/>
</dbReference>
<gene>
    <name evidence="6" type="ORF">CVLEPA_LOCUS4082</name>
</gene>
<accession>A0ABP0F3T2</accession>
<feature type="domain" description="EGF-like" evidence="5">
    <location>
        <begin position="659"/>
        <end position="692"/>
    </location>
</feature>
<dbReference type="Proteomes" id="UP001642483">
    <property type="component" value="Unassembled WGS sequence"/>
</dbReference>
<evidence type="ECO:0000313" key="7">
    <source>
        <dbReference type="Proteomes" id="UP001642483"/>
    </source>
</evidence>
<comment type="caution">
    <text evidence="3">Lacks conserved residue(s) required for the propagation of feature annotation.</text>
</comment>
<dbReference type="PROSITE" id="PS00022">
    <property type="entry name" value="EGF_1"/>
    <property type="match status" value="3"/>
</dbReference>
<organism evidence="6 7">
    <name type="scientific">Clavelina lepadiformis</name>
    <name type="common">Light-bulb sea squirt</name>
    <name type="synonym">Ascidia lepadiformis</name>
    <dbReference type="NCBI Taxonomy" id="159417"/>
    <lineage>
        <taxon>Eukaryota</taxon>
        <taxon>Metazoa</taxon>
        <taxon>Chordata</taxon>
        <taxon>Tunicata</taxon>
        <taxon>Ascidiacea</taxon>
        <taxon>Aplousobranchia</taxon>
        <taxon>Clavelinidae</taxon>
        <taxon>Clavelina</taxon>
    </lineage>
</organism>
<feature type="chain" id="PRO_5045202029" description="EGF-like domain-containing protein" evidence="4">
    <location>
        <begin position="26"/>
        <end position="1484"/>
    </location>
</feature>
<reference evidence="6 7" key="1">
    <citation type="submission" date="2024-02" db="EMBL/GenBank/DDBJ databases">
        <authorList>
            <person name="Daric V."/>
            <person name="Darras S."/>
        </authorList>
    </citation>
    <scope>NUCLEOTIDE SEQUENCE [LARGE SCALE GENOMIC DNA]</scope>
</reference>
<feature type="domain" description="EGF-like" evidence="5">
    <location>
        <begin position="137"/>
        <end position="170"/>
    </location>
</feature>
<dbReference type="SMART" id="SM00181">
    <property type="entry name" value="EGF"/>
    <property type="match status" value="3"/>
</dbReference>
<protein>
    <recommendedName>
        <fullName evidence="5">EGF-like domain-containing protein</fullName>
    </recommendedName>
</protein>
<dbReference type="PANTHER" id="PTHR10036:SF25">
    <property type="entry name" value="HEP21 PROTEIN"/>
    <property type="match status" value="1"/>
</dbReference>
<dbReference type="EMBL" id="CAWYQH010000013">
    <property type="protein sequence ID" value="CAK8674379.1"/>
    <property type="molecule type" value="Genomic_DNA"/>
</dbReference>
<name>A0ABP0F3T2_CLALP</name>
<evidence type="ECO:0000256" key="3">
    <source>
        <dbReference type="PROSITE-ProRule" id="PRU00076"/>
    </source>
</evidence>
<feature type="disulfide bond" evidence="3">
    <location>
        <begin position="682"/>
        <end position="691"/>
    </location>
</feature>
<feature type="disulfide bond" evidence="3">
    <location>
        <begin position="1203"/>
        <end position="1212"/>
    </location>
</feature>
<dbReference type="PANTHER" id="PTHR10036">
    <property type="entry name" value="CD59 GLYCOPROTEIN"/>
    <property type="match status" value="1"/>
</dbReference>
<proteinExistence type="predicted"/>
<feature type="disulfide bond" evidence="3">
    <location>
        <begin position="141"/>
        <end position="151"/>
    </location>
</feature>
<keyword evidence="7" id="KW-1185">Reference proteome</keyword>
<keyword evidence="2 3" id="KW-1015">Disulfide bond</keyword>
<evidence type="ECO:0000256" key="1">
    <source>
        <dbReference type="ARBA" id="ARBA00022729"/>
    </source>
</evidence>
<dbReference type="PROSITE" id="PS01186">
    <property type="entry name" value="EGF_2"/>
    <property type="match status" value="3"/>
</dbReference>
<evidence type="ECO:0000256" key="4">
    <source>
        <dbReference type="SAM" id="SignalP"/>
    </source>
</evidence>
<feature type="disulfide bond" evidence="3">
    <location>
        <begin position="160"/>
        <end position="169"/>
    </location>
</feature>
<keyword evidence="1 4" id="KW-0732">Signal</keyword>
<sequence>MWSARQSILMTFAAFLALRFPHARGQIFECIGCTWNTSDSGSSDCYNPDASSAASDSCTGPGAYCLTELTLEDGVVSKIKRSCTNEDSDFDKSSDERPNRERCVLTSNNLNRNPVEMTKCYIPCANSQKCNTIGPKNLKLCDVNCGFNGECNYITGNCVCKEGFSGGNCSTEDPAPDETFRKCLQCETETGVESGDYCESYRDSYECPDLEQRYCAVTRTRTYDQGGSQIRDIVERSCTADYVAADECFVSSRGDQDVLPGVEYTCISTCDTDGCNTGTPDGKFETNDPIRPLMCVVCSSQDDLHCDTSTTIELCPSSATHCQSIVTYYKSDKTDLPFDVDPDYMLASVERSCSTSNLPTRCTSSTVGSSSLVQVTCQESCQRDGCNTGWPARPKCSQCGCNRCESNDECKLRPPEGTSCPLPYQEFCTILDINHAVSDKIKVRVFLGLVDGYPRSIIRGCSYKGIGNNCSSEGQIESCNKTCSVDGCNLAIIHFLLKCINNKKQVTDRSSVVPMWIRLNKMLSATAAILIAFMVFCACQGEAAVTDCLTCSWSSGTNSDVDCFNPLQSESTTNTSCNLAPALNPYCQTTFSLVDGIVTDIDRKCNWGGGDIDYSSGDLVPSSEKCVTSYGLYGDDVETTTCYFSCNSSDNCNTVAPQKIISCDVNCGPNGECDYITGTCACRDGFSGPTCLIGQPPPIEIFLSCHQCDDESGNCAMSNKPTKCQSSDQKYCSVSRTTTFDENGKSIRNVITRSCTTDYVAGDECFISSRGSDDILPGVEYTCISTCDSDGCNSGTPDGYLQGNDPDRPLSCVVCSLNDDSSCHTSTTTSFCPSSSTHCQSIVTYYKSDKADLSYNADPDYMLISVERSCATSPLTTQCTSISVGSSSLVKVTCRESCQGDGCNTGWPARPDCSQCSCTSCISNHPCLFSPPVATACNFPYHEFCTLQDINRAVSGTISSVEGYPRSIMRECSYKGIGDTCQVSSQGSTESCNKTCSVDGCNLGDVNGVASKALWHPFVLTAIASLVVDLIHSVIQIKIEEKNIATAGMLEISWRSWRIIFVVSATFFGCQGDGVTECLTCTWSPSSPDMNCYDPSSATSSTARDCYTHPSSNNVCQTTFTLVDGIVHRIERGCKRADEIQDFSEKCVTTYHVKTEEVETALCSFSCNTSNNCSTETPQKMIPCDVNCGLNGECDYITGSCVCMDGYSGSTCSTAQPPVTEFLSCHQCDDESGNCAMNNEPTKCQDQSQKYCSVSRTTTFDENGKSIRDVLTRSCTTDYVAGDECFISSRGGDDILSGVDYTCISTCDKDGCNTGTPDGNVQGNDPNRPLSCVVCSMNDDPNCDTSTTTSFCPSSSTHCQSIVTYYKSDKADLRSGADPDYMLISVERSCATSPLTTQCTSSSFGSSSLVKVTCQESCQVDGCNTGWPTRPKCSQCQCPTYPTDLCESTDACYFSPPQPKSCNFPYHEFCIVQDINHAVLDGTS</sequence>
<dbReference type="InterPro" id="IPR000742">
    <property type="entry name" value="EGF"/>
</dbReference>
<evidence type="ECO:0000259" key="5">
    <source>
        <dbReference type="PROSITE" id="PS50026"/>
    </source>
</evidence>
<evidence type="ECO:0000256" key="2">
    <source>
        <dbReference type="ARBA" id="ARBA00023157"/>
    </source>
</evidence>
<feature type="disulfide bond" evidence="3">
    <location>
        <begin position="1184"/>
        <end position="1194"/>
    </location>
</feature>
<feature type="disulfide bond" evidence="3">
    <location>
        <begin position="663"/>
        <end position="673"/>
    </location>
</feature>
<comment type="caution">
    <text evidence="6">The sequence shown here is derived from an EMBL/GenBank/DDBJ whole genome shotgun (WGS) entry which is preliminary data.</text>
</comment>
<keyword evidence="3" id="KW-0245">EGF-like domain</keyword>
<feature type="domain" description="EGF-like" evidence="5">
    <location>
        <begin position="1180"/>
        <end position="1213"/>
    </location>
</feature>
<feature type="signal peptide" evidence="4">
    <location>
        <begin position="1"/>
        <end position="25"/>
    </location>
</feature>
<evidence type="ECO:0000313" key="6">
    <source>
        <dbReference type="EMBL" id="CAK8674379.1"/>
    </source>
</evidence>